<evidence type="ECO:0000256" key="18">
    <source>
        <dbReference type="ARBA" id="ARBA00036791"/>
    </source>
</evidence>
<dbReference type="AlphaFoldDB" id="F7ABR6"/>
<feature type="binding site" evidence="24">
    <location>
        <position position="145"/>
    </location>
    <ligand>
        <name>FAD</name>
        <dbReference type="ChEBI" id="CHEBI:57692"/>
    </ligand>
</feature>
<evidence type="ECO:0000256" key="14">
    <source>
        <dbReference type="ARBA" id="ARBA00036338"/>
    </source>
</evidence>
<evidence type="ECO:0000256" key="16">
    <source>
        <dbReference type="ARBA" id="ARBA00036444"/>
    </source>
</evidence>
<reference evidence="29" key="1">
    <citation type="journal article" date="2002" name="Science">
        <title>The draft genome of Ciona intestinalis: insights into chordate and vertebrate origins.</title>
        <authorList>
            <person name="Dehal P."/>
            <person name="Satou Y."/>
            <person name="Campbell R.K."/>
            <person name="Chapman J."/>
            <person name="Degnan B."/>
            <person name="De Tomaso A."/>
            <person name="Davidson B."/>
            <person name="Di Gregorio A."/>
            <person name="Gelpke M."/>
            <person name="Goodstein D.M."/>
            <person name="Harafuji N."/>
            <person name="Hastings K.E."/>
            <person name="Ho I."/>
            <person name="Hotta K."/>
            <person name="Huang W."/>
            <person name="Kawashima T."/>
            <person name="Lemaire P."/>
            <person name="Martinez D."/>
            <person name="Meinertzhagen I.A."/>
            <person name="Necula S."/>
            <person name="Nonaka M."/>
            <person name="Putnam N."/>
            <person name="Rash S."/>
            <person name="Saiga H."/>
            <person name="Satake M."/>
            <person name="Terry A."/>
            <person name="Yamada L."/>
            <person name="Wang H.G."/>
            <person name="Awazu S."/>
            <person name="Azumi K."/>
            <person name="Boore J."/>
            <person name="Branno M."/>
            <person name="Chin-Bow S."/>
            <person name="DeSantis R."/>
            <person name="Doyle S."/>
            <person name="Francino P."/>
            <person name="Keys D.N."/>
            <person name="Haga S."/>
            <person name="Hayashi H."/>
            <person name="Hino K."/>
            <person name="Imai K.S."/>
            <person name="Inaba K."/>
            <person name="Kano S."/>
            <person name="Kobayashi K."/>
            <person name="Kobayashi M."/>
            <person name="Lee B.I."/>
            <person name="Makabe K.W."/>
            <person name="Manohar C."/>
            <person name="Matassi G."/>
            <person name="Medina M."/>
            <person name="Mochizuki Y."/>
            <person name="Mount S."/>
            <person name="Morishita T."/>
            <person name="Miura S."/>
            <person name="Nakayama A."/>
            <person name="Nishizaka S."/>
            <person name="Nomoto H."/>
            <person name="Ohta F."/>
            <person name="Oishi K."/>
            <person name="Rigoutsos I."/>
            <person name="Sano M."/>
            <person name="Sasaki A."/>
            <person name="Sasakura Y."/>
            <person name="Shoguchi E."/>
            <person name="Shin-i T."/>
            <person name="Spagnuolo A."/>
            <person name="Stainier D."/>
            <person name="Suzuki M.M."/>
            <person name="Tassy O."/>
            <person name="Takatori N."/>
            <person name="Tokuoka M."/>
            <person name="Yagi K."/>
            <person name="Yoshizaki F."/>
            <person name="Wada S."/>
            <person name="Zhang C."/>
            <person name="Hyatt P.D."/>
            <person name="Larimer F."/>
            <person name="Detter C."/>
            <person name="Doggett N."/>
            <person name="Glavina T."/>
            <person name="Hawkins T."/>
            <person name="Richardson P."/>
            <person name="Lucas S."/>
            <person name="Kohara Y."/>
            <person name="Levine M."/>
            <person name="Satoh N."/>
            <person name="Rokhsar D.S."/>
        </authorList>
    </citation>
    <scope>NUCLEOTIDE SEQUENCE [LARGE SCALE GENOMIC DNA]</scope>
</reference>
<dbReference type="SUPFAM" id="SSF47203">
    <property type="entry name" value="Acyl-CoA dehydrogenase C-terminal domain-like"/>
    <property type="match status" value="2"/>
</dbReference>
<keyword evidence="7 22" id="KW-0274">FAD</keyword>
<evidence type="ECO:0000313" key="28">
    <source>
        <dbReference type="Ensembl" id="ENSCINP00000023072.2"/>
    </source>
</evidence>
<dbReference type="InParanoid" id="F7ABR6"/>
<protein>
    <recommendedName>
        <fullName evidence="22">Acyl-coenzyme A oxidase</fullName>
    </recommendedName>
</protein>
<dbReference type="InterPro" id="IPR029320">
    <property type="entry name" value="Acyl-CoA_ox_N"/>
</dbReference>
<feature type="active site" description="Proton acceptor" evidence="23">
    <location>
        <position position="427"/>
    </location>
</feature>
<dbReference type="InterPro" id="IPR036250">
    <property type="entry name" value="AcylCo_DH-like_C"/>
</dbReference>
<keyword evidence="10" id="KW-0560">Oxidoreductase</keyword>
<dbReference type="STRING" id="7719.ENSCINP00000023072"/>
<dbReference type="FunFam" id="1.10.540.10:FF:000006">
    <property type="entry name" value="Acyl-coenzyme A oxidase"/>
    <property type="match status" value="1"/>
</dbReference>
<feature type="domain" description="Acyl-coenzyme A oxidase N-terminal" evidence="26">
    <location>
        <begin position="19"/>
        <end position="139"/>
    </location>
</feature>
<evidence type="ECO:0000256" key="12">
    <source>
        <dbReference type="ARBA" id="ARBA00023140"/>
    </source>
</evidence>
<feature type="domain" description="Acyl-CoA oxidase C-terminal" evidence="25">
    <location>
        <begin position="477"/>
        <end position="649"/>
    </location>
</feature>
<comment type="pathway">
    <text evidence="3">Lipid metabolism; peroxisomal fatty acid beta-oxidation.</text>
</comment>
<evidence type="ECO:0000256" key="24">
    <source>
        <dbReference type="PIRSR" id="PIRSR000168-2"/>
    </source>
</evidence>
<dbReference type="GO" id="GO:0050660">
    <property type="term" value="F:flavin adenine dinucleotide binding"/>
    <property type="evidence" value="ECO:0000318"/>
    <property type="project" value="GO_Central"/>
</dbReference>
<keyword evidence="12" id="KW-0576">Peroxisome</keyword>
<dbReference type="InterPro" id="IPR002655">
    <property type="entry name" value="Acyl-CoA_oxidase_C"/>
</dbReference>
<keyword evidence="6" id="KW-0547">Nucleotide-binding</keyword>
<evidence type="ECO:0000259" key="25">
    <source>
        <dbReference type="Pfam" id="PF01756"/>
    </source>
</evidence>
<evidence type="ECO:0000256" key="23">
    <source>
        <dbReference type="PIRSR" id="PIRSR000168-1"/>
    </source>
</evidence>
<keyword evidence="11" id="KW-0443">Lipid metabolism</keyword>
<evidence type="ECO:0000256" key="10">
    <source>
        <dbReference type="ARBA" id="ARBA00023002"/>
    </source>
</evidence>
<dbReference type="Proteomes" id="UP000008144">
    <property type="component" value="Unassembled WGS sequence"/>
</dbReference>
<dbReference type="InterPro" id="IPR012258">
    <property type="entry name" value="Acyl-CoA_oxidase"/>
</dbReference>
<accession>F7ABR6</accession>
<dbReference type="FunFam" id="1.20.140.10:FF:000013">
    <property type="entry name" value="Acyl-coenzyme A oxidase"/>
    <property type="match status" value="1"/>
</dbReference>
<dbReference type="InterPro" id="IPR046373">
    <property type="entry name" value="Acyl-CoA_Oxase/DH_mid-dom_sf"/>
</dbReference>
<dbReference type="PIRSF" id="PIRSF000168">
    <property type="entry name" value="Acyl-CoA_oxidase"/>
    <property type="match status" value="1"/>
</dbReference>
<sequence>MSERINPDLQKERDAATFDVEELSVLLHNGAHELEKKRKLEELVRNDPDYKSLPFDFLSREAQYEEGVRRSTIAVAKKDQLGSLIENHGDLITYNTHVGRGKAGPFNLHTGMFIPTLVKQGSPEQVAKWLPLSENYQIVGTYAQTEMGHGTFLRGLETTAHYDPHTQEFVLNSPTTTSIKWWPGALGKTSTHAVVLAQLYTLGKCHGIHAFVVQLRSLEDHKSLPGIMVGDIGPKFGYGANDNGFLKLSNHRIPRENMLMKYSKVAPDGSYSKPPKSTLTYGTMTFVRAMIVRGSAQAIAQGATIAIRYSAVRRQSEMRPGEPEPQVLSYPTQQYKLFPLLCAAYAFHFVQVKMIEAYSEVTELVNKGDFSRTQELHALSSGLKAYTSAISNTGLEVCRTSCGGHGYSCASGFPALYTNFTPSVTYEGENTVLLLQCARYLVKCTRDLRSGAKLPGSVAYLSCGCDPSSIGKDFTNVKTLDSLYKQRALGLIRFASGKVDASMDGGMDLVGALNESSVHLVRAAVAHSHYFVVRNFFEKLSKLTSTSQLLMEVLHQLSLFYALDGVAQHSGEFLEDGLLSGEDVKQIRQLTVEMLPKIRVNAVALVDAFEFGDDVLGSVLGRYDGNVYENLFKWAQDSPLNKTDVSVWFVMWGKMGCSNV</sequence>
<dbReference type="Gene3D" id="2.40.110.10">
    <property type="entry name" value="Butyryl-CoA Dehydrogenase, subunit A, domain 2"/>
    <property type="match status" value="1"/>
</dbReference>
<dbReference type="GeneTree" id="ENSGT00940000166003"/>
<evidence type="ECO:0000256" key="8">
    <source>
        <dbReference type="ARBA" id="ARBA00022832"/>
    </source>
</evidence>
<dbReference type="GO" id="GO:0000038">
    <property type="term" value="P:very long-chain fatty acid metabolic process"/>
    <property type="evidence" value="ECO:0000318"/>
    <property type="project" value="GO_Central"/>
</dbReference>
<evidence type="ECO:0000256" key="20">
    <source>
        <dbReference type="ARBA" id="ARBA00048450"/>
    </source>
</evidence>
<dbReference type="HOGENOM" id="CLU_014629_3_1_1"/>
<dbReference type="FunFam" id="1.20.140.10:FF:000005">
    <property type="entry name" value="Acyl-coenzyme A oxidase"/>
    <property type="match status" value="1"/>
</dbReference>
<evidence type="ECO:0000256" key="1">
    <source>
        <dbReference type="ARBA" id="ARBA00001974"/>
    </source>
</evidence>
<dbReference type="GO" id="GO:0033540">
    <property type="term" value="P:fatty acid beta-oxidation using acyl-CoA oxidase"/>
    <property type="evidence" value="ECO:0000318"/>
    <property type="project" value="GO_Central"/>
</dbReference>
<evidence type="ECO:0000256" key="11">
    <source>
        <dbReference type="ARBA" id="ARBA00023098"/>
    </source>
</evidence>
<dbReference type="SUPFAM" id="SSF56645">
    <property type="entry name" value="Acyl-CoA dehydrogenase NM domain-like"/>
    <property type="match status" value="1"/>
</dbReference>
<comment type="catalytic activity">
    <reaction evidence="14">
        <text>(6Z,9Z,12Z,15Z,18Z,21Z)-tetracosahexaenoyl-CoA + O2 = (2E,6Z,9Z,12Z,15Z,18Z,21Z)-tetracosaheptaenoyl-CoA + H2O2</text>
        <dbReference type="Rhea" id="RHEA:39119"/>
        <dbReference type="ChEBI" id="CHEBI:15379"/>
        <dbReference type="ChEBI" id="CHEBI:16240"/>
        <dbReference type="ChEBI" id="CHEBI:74086"/>
        <dbReference type="ChEBI" id="CHEBI:76360"/>
    </reaction>
    <physiologicalReaction direction="left-to-right" evidence="14">
        <dbReference type="Rhea" id="RHEA:39120"/>
    </physiologicalReaction>
</comment>
<dbReference type="Pfam" id="PF14749">
    <property type="entry name" value="Acyl-CoA_ox_N"/>
    <property type="match status" value="1"/>
</dbReference>
<evidence type="ECO:0000256" key="5">
    <source>
        <dbReference type="ARBA" id="ARBA00022630"/>
    </source>
</evidence>
<reference evidence="28" key="2">
    <citation type="submission" date="2025-08" db="UniProtKB">
        <authorList>
            <consortium name="Ensembl"/>
        </authorList>
    </citation>
    <scope>IDENTIFICATION</scope>
</reference>
<dbReference type="FunFam" id="2.40.110.10:FF:000003">
    <property type="entry name" value="Acyl-coenzyme A oxidase"/>
    <property type="match status" value="1"/>
</dbReference>
<dbReference type="Pfam" id="PF01756">
    <property type="entry name" value="ACOX"/>
    <property type="match status" value="1"/>
</dbReference>
<reference evidence="28" key="3">
    <citation type="submission" date="2025-09" db="UniProtKB">
        <authorList>
            <consortium name="Ensembl"/>
        </authorList>
    </citation>
    <scope>IDENTIFICATION</scope>
</reference>
<evidence type="ECO:0000256" key="3">
    <source>
        <dbReference type="ARBA" id="ARBA00004846"/>
    </source>
</evidence>
<comment type="subcellular location">
    <subcellularLocation>
        <location evidence="2">Peroxisome</location>
    </subcellularLocation>
</comment>
<comment type="cofactor">
    <cofactor evidence="1">
        <name>FAD</name>
        <dbReference type="ChEBI" id="CHEBI:57692"/>
    </cofactor>
</comment>
<dbReference type="GO" id="GO:0071949">
    <property type="term" value="F:FAD binding"/>
    <property type="evidence" value="ECO:0007669"/>
    <property type="project" value="InterPro"/>
</dbReference>
<dbReference type="PANTHER" id="PTHR10909:SF250">
    <property type="entry name" value="PEROXISOMAL ACYL-COENZYME A OXIDASE 1"/>
    <property type="match status" value="1"/>
</dbReference>
<dbReference type="FunCoup" id="F7ABR6">
    <property type="interactions" value="47"/>
</dbReference>
<dbReference type="Gene3D" id="1.20.140.10">
    <property type="entry name" value="Butyryl-CoA Dehydrogenase, subunit A, domain 3"/>
    <property type="match status" value="2"/>
</dbReference>
<evidence type="ECO:0000256" key="4">
    <source>
        <dbReference type="ARBA" id="ARBA00006288"/>
    </source>
</evidence>
<comment type="catalytic activity">
    <reaction evidence="21">
        <text>tetradecanoyl-CoA + O2 = (2E)-tetradecenoyl-CoA + H2O2</text>
        <dbReference type="Rhea" id="RHEA:40183"/>
        <dbReference type="ChEBI" id="CHEBI:15379"/>
        <dbReference type="ChEBI" id="CHEBI:16240"/>
        <dbReference type="ChEBI" id="CHEBI:57385"/>
        <dbReference type="ChEBI" id="CHEBI:61405"/>
    </reaction>
    <physiologicalReaction direction="left-to-right" evidence="21">
        <dbReference type="Rhea" id="RHEA:40184"/>
    </physiologicalReaction>
</comment>
<dbReference type="GO" id="GO:0003997">
    <property type="term" value="F:acyl-CoA oxidase activity"/>
    <property type="evidence" value="ECO:0007669"/>
    <property type="project" value="InterPro"/>
</dbReference>
<comment type="catalytic activity">
    <reaction evidence="19">
        <text>octanoyl-CoA + O2 = (2E)-octenoyl-CoA + H2O2</text>
        <dbReference type="Rhea" id="RHEA:40175"/>
        <dbReference type="ChEBI" id="CHEBI:15379"/>
        <dbReference type="ChEBI" id="CHEBI:16240"/>
        <dbReference type="ChEBI" id="CHEBI:57386"/>
        <dbReference type="ChEBI" id="CHEBI:62242"/>
    </reaction>
    <physiologicalReaction direction="left-to-right" evidence="19">
        <dbReference type="Rhea" id="RHEA:40176"/>
    </physiologicalReaction>
</comment>
<feature type="binding site" evidence="24">
    <location>
        <position position="184"/>
    </location>
    <ligand>
        <name>FAD</name>
        <dbReference type="ChEBI" id="CHEBI:57692"/>
    </ligand>
</feature>
<dbReference type="InterPro" id="IPR037069">
    <property type="entry name" value="AcylCoA_DH/ox_N_sf"/>
</dbReference>
<proteinExistence type="inferred from homology"/>
<evidence type="ECO:0000256" key="2">
    <source>
        <dbReference type="ARBA" id="ARBA00004275"/>
    </source>
</evidence>
<evidence type="ECO:0000256" key="6">
    <source>
        <dbReference type="ARBA" id="ARBA00022741"/>
    </source>
</evidence>
<evidence type="ECO:0000256" key="15">
    <source>
        <dbReference type="ARBA" id="ARBA00036399"/>
    </source>
</evidence>
<evidence type="ECO:0000259" key="27">
    <source>
        <dbReference type="Pfam" id="PF22924"/>
    </source>
</evidence>
<dbReference type="Gene3D" id="1.10.540.10">
    <property type="entry name" value="Acyl-CoA dehydrogenase/oxidase, N-terminal domain"/>
    <property type="match status" value="1"/>
</dbReference>
<dbReference type="InterPro" id="IPR009100">
    <property type="entry name" value="AcylCoA_DH/oxidase_NM_dom_sf"/>
</dbReference>
<evidence type="ECO:0000256" key="7">
    <source>
        <dbReference type="ARBA" id="ARBA00022827"/>
    </source>
</evidence>
<dbReference type="Pfam" id="PF22924">
    <property type="entry name" value="ACOX_C_alpha1"/>
    <property type="match status" value="1"/>
</dbReference>
<keyword evidence="29" id="KW-1185">Reference proteome</keyword>
<dbReference type="OMA" id="AHAQYMV"/>
<comment type="catalytic activity">
    <reaction evidence="15">
        <text>hexanoyl-CoA + O2 = (2E)-hexenoyl-CoA + H2O2</text>
        <dbReference type="Rhea" id="RHEA:40311"/>
        <dbReference type="ChEBI" id="CHEBI:15379"/>
        <dbReference type="ChEBI" id="CHEBI:16240"/>
        <dbReference type="ChEBI" id="CHEBI:62077"/>
        <dbReference type="ChEBI" id="CHEBI:62620"/>
    </reaction>
    <physiologicalReaction direction="left-to-right" evidence="15">
        <dbReference type="Rhea" id="RHEA:40312"/>
    </physiologicalReaction>
</comment>
<dbReference type="GO" id="GO:0005777">
    <property type="term" value="C:peroxisome"/>
    <property type="evidence" value="ECO:0000318"/>
    <property type="project" value="GO_Central"/>
</dbReference>
<dbReference type="Ensembl" id="ENSCINT00000023318.2">
    <property type="protein sequence ID" value="ENSCINP00000023072.2"/>
    <property type="gene ID" value="ENSCING00000001357.3"/>
</dbReference>
<evidence type="ECO:0000256" key="17">
    <source>
        <dbReference type="ARBA" id="ARBA00036750"/>
    </source>
</evidence>
<keyword evidence="8" id="KW-0276">Fatty acid metabolism</keyword>
<evidence type="ECO:0000259" key="26">
    <source>
        <dbReference type="Pfam" id="PF14749"/>
    </source>
</evidence>
<evidence type="ECO:0000256" key="13">
    <source>
        <dbReference type="ARBA" id="ARBA00036151"/>
    </source>
</evidence>
<feature type="domain" description="Acyl-CoA oxidase C-alpha1" evidence="27">
    <location>
        <begin position="281"/>
        <end position="442"/>
    </location>
</feature>
<dbReference type="InterPro" id="IPR055060">
    <property type="entry name" value="ACOX_C_alpha1"/>
</dbReference>
<organism evidence="28 29">
    <name type="scientific">Ciona intestinalis</name>
    <name type="common">Transparent sea squirt</name>
    <name type="synonym">Ascidia intestinalis</name>
    <dbReference type="NCBI Taxonomy" id="7719"/>
    <lineage>
        <taxon>Eukaryota</taxon>
        <taxon>Metazoa</taxon>
        <taxon>Chordata</taxon>
        <taxon>Tunicata</taxon>
        <taxon>Ascidiacea</taxon>
        <taxon>Phlebobranchia</taxon>
        <taxon>Cionidae</taxon>
        <taxon>Ciona</taxon>
    </lineage>
</organism>
<comment type="catalytic activity">
    <reaction evidence="17">
        <text>glutaryl-CoA + O2 = (2E)-glutaconyl-CoA + H2O2</text>
        <dbReference type="Rhea" id="RHEA:40315"/>
        <dbReference type="ChEBI" id="CHEBI:15379"/>
        <dbReference type="ChEBI" id="CHEBI:16240"/>
        <dbReference type="ChEBI" id="CHEBI:57353"/>
        <dbReference type="ChEBI" id="CHEBI:57378"/>
    </reaction>
    <physiologicalReaction direction="left-to-right" evidence="17">
        <dbReference type="Rhea" id="RHEA:40316"/>
    </physiologicalReaction>
</comment>
<name>F7ABR6_CIOIN</name>
<comment type="catalytic activity">
    <reaction evidence="18">
        <text>dodecanoyl-CoA + O2 = (2E)-dodecenoyl-CoA + H2O2</text>
        <dbReference type="Rhea" id="RHEA:40171"/>
        <dbReference type="ChEBI" id="CHEBI:15379"/>
        <dbReference type="ChEBI" id="CHEBI:16240"/>
        <dbReference type="ChEBI" id="CHEBI:57330"/>
        <dbReference type="ChEBI" id="CHEBI:57375"/>
    </reaction>
    <physiologicalReaction direction="left-to-right" evidence="18">
        <dbReference type="Rhea" id="RHEA:40172"/>
    </physiologicalReaction>
</comment>
<evidence type="ECO:0000256" key="22">
    <source>
        <dbReference type="PIRNR" id="PIRNR000168"/>
    </source>
</evidence>
<evidence type="ECO:0000256" key="21">
    <source>
        <dbReference type="ARBA" id="ARBA00048946"/>
    </source>
</evidence>
<gene>
    <name evidence="28" type="primary">LOC100186673</name>
</gene>
<dbReference type="PANTHER" id="PTHR10909">
    <property type="entry name" value="ELECTRON TRANSPORT OXIDOREDUCTASE"/>
    <property type="match status" value="1"/>
</dbReference>
<dbReference type="GO" id="GO:0005524">
    <property type="term" value="F:ATP binding"/>
    <property type="evidence" value="ECO:0007669"/>
    <property type="project" value="UniProtKB-KW"/>
</dbReference>
<comment type="catalytic activity">
    <reaction evidence="20">
        <text>octadecanoyl-CoA + O2 = (2E)-octadecenoyl-CoA + H2O2</text>
        <dbReference type="Rhea" id="RHEA:38971"/>
        <dbReference type="ChEBI" id="CHEBI:15379"/>
        <dbReference type="ChEBI" id="CHEBI:16240"/>
        <dbReference type="ChEBI" id="CHEBI:57394"/>
        <dbReference type="ChEBI" id="CHEBI:71412"/>
    </reaction>
    <physiologicalReaction direction="left-to-right" evidence="20">
        <dbReference type="Rhea" id="RHEA:38972"/>
    </physiologicalReaction>
</comment>
<keyword evidence="9" id="KW-0067">ATP-binding</keyword>
<dbReference type="GO" id="GO:0005504">
    <property type="term" value="F:fatty acid binding"/>
    <property type="evidence" value="ECO:0000318"/>
    <property type="project" value="GO_Central"/>
</dbReference>
<comment type="similarity">
    <text evidence="4 22">Belongs to the acyl-CoA oxidase family.</text>
</comment>
<comment type="catalytic activity">
    <reaction evidence="16">
        <text>(5Z,8Z,11Z,14Z,17Z)-eicosapentaenoyl-CoA + O2 = (2E,5Z,8Z,11Z,14Z,17Z)-eicosahexaenoyl-CoA + H2O2</text>
        <dbReference type="Rhea" id="RHEA:69643"/>
        <dbReference type="ChEBI" id="CHEBI:15379"/>
        <dbReference type="ChEBI" id="CHEBI:16240"/>
        <dbReference type="ChEBI" id="CHEBI:73862"/>
        <dbReference type="ChEBI" id="CHEBI:187901"/>
    </reaction>
    <physiologicalReaction direction="left-to-right" evidence="16">
        <dbReference type="Rhea" id="RHEA:69644"/>
    </physiologicalReaction>
</comment>
<evidence type="ECO:0000313" key="29">
    <source>
        <dbReference type="Proteomes" id="UP000008144"/>
    </source>
</evidence>
<evidence type="ECO:0000256" key="19">
    <source>
        <dbReference type="ARBA" id="ARBA00048334"/>
    </source>
</evidence>
<keyword evidence="5 22" id="KW-0285">Flavoprotein</keyword>
<evidence type="ECO:0000256" key="9">
    <source>
        <dbReference type="ARBA" id="ARBA00022840"/>
    </source>
</evidence>
<comment type="catalytic activity">
    <reaction evidence="13">
        <text>decanoyl-CoA + O2 = (2E)-decenoyl-CoA + H2O2</text>
        <dbReference type="Rhea" id="RHEA:40179"/>
        <dbReference type="ChEBI" id="CHEBI:15379"/>
        <dbReference type="ChEBI" id="CHEBI:16240"/>
        <dbReference type="ChEBI" id="CHEBI:61406"/>
        <dbReference type="ChEBI" id="CHEBI:61430"/>
    </reaction>
    <physiologicalReaction direction="left-to-right" evidence="13">
        <dbReference type="Rhea" id="RHEA:40180"/>
    </physiologicalReaction>
</comment>